<dbReference type="Proteomes" id="UP000014254">
    <property type="component" value="Unassembled WGS sequence"/>
</dbReference>
<evidence type="ECO:0000313" key="3">
    <source>
        <dbReference type="Proteomes" id="UP000014254"/>
    </source>
</evidence>
<keyword evidence="1" id="KW-0732">Signal</keyword>
<dbReference type="VEuPathDB" id="FungiDB:HMPREF1544_11619"/>
<sequence length="498" mass="54602">MKTSRYLALPLAYAVCLVMLANEAQAKAATTQVEDVSNWTKDQVQAYLDKYQITYDKNDERLLDTVKNYRDAAVANAGIFISDKADSVTRLVEGLKIKLEKQYKLSANNVNALSNDLSHELKQLELSGSLTQDKVKQALDQYQHKAIKQKYVTAAQWKDISNDIQGSFASPTWYQRIFGGGPSHSKLFADDSFHTWLTTSVTQRLQQNKDLTKAEVDSVIDTLKNAISSTSTSVQDLSKLGTAAWWKQFSKDLEKSAKLKQNQADAVVESLKDEVNAYKIFAIDYAGETAQQTQNYLLNAAQYLKNAGYDVYQKVVHPLQANPEKDAKVSGALYTASSAAASATNAAGASASSIRAAATDAAASAASAASDAAASATDAAGSATDAAASSASVLRAQASESVYDAKDNFGRFWRQKELETYKKIGYTEAHINWVENYLSKTFHAKTDFAKDTVQQAIRTIRQYLINAKVQTAAHVDSQLKSIEGLIESWRRSVVRDEL</sequence>
<dbReference type="AlphaFoldDB" id="S2JGK2"/>
<evidence type="ECO:0000313" key="2">
    <source>
        <dbReference type="EMBL" id="EPB81653.1"/>
    </source>
</evidence>
<dbReference type="EMBL" id="KE124157">
    <property type="protein sequence ID" value="EPB81653.1"/>
    <property type="molecule type" value="Genomic_DNA"/>
</dbReference>
<feature type="chain" id="PRO_5004497143" evidence="1">
    <location>
        <begin position="27"/>
        <end position="498"/>
    </location>
</feature>
<evidence type="ECO:0000256" key="1">
    <source>
        <dbReference type="SAM" id="SignalP"/>
    </source>
</evidence>
<proteinExistence type="predicted"/>
<gene>
    <name evidence="2" type="ORF">HMPREF1544_11619</name>
</gene>
<keyword evidence="3" id="KW-1185">Reference proteome</keyword>
<dbReference type="OrthoDB" id="2378832at2759"/>
<accession>S2JGK2</accession>
<dbReference type="OMA" id="NAYKIFA"/>
<dbReference type="eggNOG" id="ENOG502T9SH">
    <property type="taxonomic scope" value="Eukaryota"/>
</dbReference>
<protein>
    <submittedName>
        <fullName evidence="2">Uncharacterized protein</fullName>
    </submittedName>
</protein>
<feature type="signal peptide" evidence="1">
    <location>
        <begin position="1"/>
        <end position="26"/>
    </location>
</feature>
<name>S2JGK2_MUCC1</name>
<reference evidence="3" key="1">
    <citation type="submission" date="2013-05" db="EMBL/GenBank/DDBJ databases">
        <title>The Genome sequence of Mucor circinelloides f. circinelloides 1006PhL.</title>
        <authorList>
            <consortium name="The Broad Institute Genomics Platform"/>
            <person name="Cuomo C."/>
            <person name="Earl A."/>
            <person name="Findley K."/>
            <person name="Lee S.C."/>
            <person name="Walker B."/>
            <person name="Young S."/>
            <person name="Zeng Q."/>
            <person name="Gargeya S."/>
            <person name="Fitzgerald M."/>
            <person name="Haas B."/>
            <person name="Abouelleil A."/>
            <person name="Allen A.W."/>
            <person name="Alvarado L."/>
            <person name="Arachchi H.M."/>
            <person name="Berlin A.M."/>
            <person name="Chapman S.B."/>
            <person name="Gainer-Dewar J."/>
            <person name="Goldberg J."/>
            <person name="Griggs A."/>
            <person name="Gujja S."/>
            <person name="Hansen M."/>
            <person name="Howarth C."/>
            <person name="Imamovic A."/>
            <person name="Ireland A."/>
            <person name="Larimer J."/>
            <person name="McCowan C."/>
            <person name="Murphy C."/>
            <person name="Pearson M."/>
            <person name="Poon T.W."/>
            <person name="Priest M."/>
            <person name="Roberts A."/>
            <person name="Saif S."/>
            <person name="Shea T."/>
            <person name="Sisk P."/>
            <person name="Sykes S."/>
            <person name="Wortman J."/>
            <person name="Nusbaum C."/>
            <person name="Birren B."/>
        </authorList>
    </citation>
    <scope>NUCLEOTIDE SEQUENCE [LARGE SCALE GENOMIC DNA]</scope>
    <source>
        <strain evidence="3">1006PhL</strain>
    </source>
</reference>
<organism evidence="2 3">
    <name type="scientific">Mucor circinelloides f. circinelloides (strain 1006PhL)</name>
    <name type="common">Mucormycosis agent</name>
    <name type="synonym">Calyptromyces circinelloides</name>
    <dbReference type="NCBI Taxonomy" id="1220926"/>
    <lineage>
        <taxon>Eukaryota</taxon>
        <taxon>Fungi</taxon>
        <taxon>Fungi incertae sedis</taxon>
        <taxon>Mucoromycota</taxon>
        <taxon>Mucoromycotina</taxon>
        <taxon>Mucoromycetes</taxon>
        <taxon>Mucorales</taxon>
        <taxon>Mucorineae</taxon>
        <taxon>Mucoraceae</taxon>
        <taxon>Mucor</taxon>
    </lineage>
</organism>
<dbReference type="InParanoid" id="S2JGK2"/>